<evidence type="ECO:0000259" key="5">
    <source>
        <dbReference type="PROSITE" id="PS50119"/>
    </source>
</evidence>
<dbReference type="PANTHER" id="PTHR24104">
    <property type="entry name" value="E3 UBIQUITIN-PROTEIN LIGASE NHLRC1-RELATED"/>
    <property type="match status" value="1"/>
</dbReference>
<feature type="domain" description="B box-type" evidence="5">
    <location>
        <begin position="74"/>
        <end position="117"/>
    </location>
</feature>
<dbReference type="GeneID" id="102805087"/>
<evidence type="ECO:0000256" key="1">
    <source>
        <dbReference type="ARBA" id="ARBA00022737"/>
    </source>
</evidence>
<dbReference type="CDD" id="cd05819">
    <property type="entry name" value="NHL"/>
    <property type="match status" value="1"/>
</dbReference>
<feature type="repeat" description="NHL" evidence="4">
    <location>
        <begin position="381"/>
        <end position="424"/>
    </location>
</feature>
<sequence>MRRRTPRLSGTAPLKCEGCESDPALATCIECQQYLCTNCVKVHKNIALTRVHRVIFLTGLSIPSTPIPQPSSTNNYKFCSIHHGSEVKFFCKTCEVPTCSDCTIVTHRIPDHVHIPLKEAVDACRSDLVKMAMALEERSVVLSKGMAKTAEFCHKLNTNLTREKDTVRGASREMNLAVSREEKSVIDDIEHERAARMKPLNLQVHNLESKHKSLKQAFTKIQKYLHSKDYVDLLSSKHCTEQHIMKLIDDTETNVTKYDLEVLPRGEKVSNLFRHKQPVCVSNCTIGGNVEYMFKGQAVAIPISTKDCMGRHVVGEHKVKAIHIKPDGSPQKLMQVIDNGDGAYSVTLHGDVEGNHKIILMIGDIAKPGPPFTVQVIKGLVKTIGQKGDGKLQFNNICGIAINTDGDIVAADKDNNRLQIIDISGKCKDIIALEEQFRPIDVAILNNDNYVVVGDQTNKVALINTIRNTISYFGMSFLDRTRSIAVCPITNLVYVLNEHWPWNVFAKVFTQEGAFVKSIKLKRSTPNCIRIDSEGKLFVCVTNNNNVDVYDKDGPFLYRIPEVRKSGRMLYKPAYLAFDDNGYLYVSGDNKLQKFDCLGNFICQINTHEDGLKRPSGIAIMNNLTVAVADSQTNCIKLFVQ</sequence>
<keyword evidence="2" id="KW-0863">Zinc-finger</keyword>
<keyword evidence="1" id="KW-0677">Repeat</keyword>
<dbReference type="PROSITE" id="PS50194">
    <property type="entry name" value="FILAMIN_REPEAT"/>
    <property type="match status" value="1"/>
</dbReference>
<dbReference type="InterPro" id="IPR014756">
    <property type="entry name" value="Ig_E-set"/>
</dbReference>
<dbReference type="InterPro" id="IPR000315">
    <property type="entry name" value="Znf_B-box"/>
</dbReference>
<name>A0ABM0ME59_SACKO</name>
<dbReference type="Gene3D" id="2.60.40.10">
    <property type="entry name" value="Immunoglobulins"/>
    <property type="match status" value="1"/>
</dbReference>
<dbReference type="CDD" id="cd19757">
    <property type="entry name" value="Bbox1"/>
    <property type="match status" value="1"/>
</dbReference>
<gene>
    <name evidence="7" type="primary">LOC102805087</name>
</gene>
<reference evidence="7" key="1">
    <citation type="submission" date="2025-08" db="UniProtKB">
        <authorList>
            <consortium name="RefSeq"/>
        </authorList>
    </citation>
    <scope>IDENTIFICATION</scope>
    <source>
        <tissue evidence="7">Testes</tissue>
    </source>
</reference>
<dbReference type="PROSITE" id="PS50119">
    <property type="entry name" value="ZF_BBOX"/>
    <property type="match status" value="2"/>
</dbReference>
<dbReference type="Gene3D" id="2.120.10.30">
    <property type="entry name" value="TolB, C-terminal domain"/>
    <property type="match status" value="1"/>
</dbReference>
<dbReference type="SUPFAM" id="SSF57845">
    <property type="entry name" value="B-box zinc-binding domain"/>
    <property type="match status" value="1"/>
</dbReference>
<dbReference type="InterPro" id="IPR011042">
    <property type="entry name" value="6-blade_b-propeller_TolB-like"/>
</dbReference>
<dbReference type="PROSITE" id="PS51125">
    <property type="entry name" value="NHL"/>
    <property type="match status" value="1"/>
</dbReference>
<dbReference type="Gene3D" id="2.40.10.500">
    <property type="match status" value="1"/>
</dbReference>
<keyword evidence="2" id="KW-0862">Zinc</keyword>
<dbReference type="InterPro" id="IPR017868">
    <property type="entry name" value="Filamin/ABP280_repeat-like"/>
</dbReference>
<dbReference type="SMART" id="SM00336">
    <property type="entry name" value="BBOX"/>
    <property type="match status" value="2"/>
</dbReference>
<feature type="domain" description="B box-type" evidence="5">
    <location>
        <begin position="11"/>
        <end position="57"/>
    </location>
</feature>
<dbReference type="Gene3D" id="4.10.830.40">
    <property type="match status" value="1"/>
</dbReference>
<evidence type="ECO:0000256" key="3">
    <source>
        <dbReference type="PROSITE-ProRule" id="PRU00087"/>
    </source>
</evidence>
<evidence type="ECO:0000313" key="6">
    <source>
        <dbReference type="Proteomes" id="UP000694865"/>
    </source>
</evidence>
<dbReference type="RefSeq" id="XP_006818300.1">
    <property type="nucleotide sequence ID" value="XM_006818237.1"/>
</dbReference>
<accession>A0ABM0ME59</accession>
<feature type="repeat" description="Filamin" evidence="3">
    <location>
        <begin position="287"/>
        <end position="376"/>
    </location>
</feature>
<keyword evidence="6" id="KW-1185">Reference proteome</keyword>
<dbReference type="InterPro" id="IPR050952">
    <property type="entry name" value="TRIM-NHL_E3_ligases"/>
</dbReference>
<evidence type="ECO:0000256" key="2">
    <source>
        <dbReference type="PROSITE-ProRule" id="PRU00024"/>
    </source>
</evidence>
<dbReference type="Proteomes" id="UP000694865">
    <property type="component" value="Unplaced"/>
</dbReference>
<evidence type="ECO:0000256" key="4">
    <source>
        <dbReference type="PROSITE-ProRule" id="PRU00504"/>
    </source>
</evidence>
<dbReference type="SUPFAM" id="SSF81296">
    <property type="entry name" value="E set domains"/>
    <property type="match status" value="1"/>
</dbReference>
<dbReference type="InterPro" id="IPR001258">
    <property type="entry name" value="NHL_repeat"/>
</dbReference>
<dbReference type="Pfam" id="PF00643">
    <property type="entry name" value="zf-B_box"/>
    <property type="match status" value="1"/>
</dbReference>
<proteinExistence type="predicted"/>
<dbReference type="Gene3D" id="3.30.160.60">
    <property type="entry name" value="Classic Zinc Finger"/>
    <property type="match status" value="1"/>
</dbReference>
<evidence type="ECO:0000313" key="7">
    <source>
        <dbReference type="RefSeq" id="XP_006818300.1"/>
    </source>
</evidence>
<dbReference type="PANTHER" id="PTHR24104:SF25">
    <property type="entry name" value="PROTEIN LIN-41"/>
    <property type="match status" value="1"/>
</dbReference>
<keyword evidence="2" id="KW-0479">Metal-binding</keyword>
<organism evidence="6 7">
    <name type="scientific">Saccoglossus kowalevskii</name>
    <name type="common">Acorn worm</name>
    <dbReference type="NCBI Taxonomy" id="10224"/>
    <lineage>
        <taxon>Eukaryota</taxon>
        <taxon>Metazoa</taxon>
        <taxon>Hemichordata</taxon>
        <taxon>Enteropneusta</taxon>
        <taxon>Harrimaniidae</taxon>
        <taxon>Saccoglossus</taxon>
    </lineage>
</organism>
<protein>
    <submittedName>
        <fullName evidence="7">E3 ubiquitin-protein ligase TRIM71-like</fullName>
    </submittedName>
</protein>
<dbReference type="InterPro" id="IPR013783">
    <property type="entry name" value="Ig-like_fold"/>
</dbReference>
<dbReference type="SUPFAM" id="SSF101898">
    <property type="entry name" value="NHL repeat"/>
    <property type="match status" value="1"/>
</dbReference>